<protein>
    <recommendedName>
        <fullName evidence="3">ATPase</fullName>
    </recommendedName>
</protein>
<proteinExistence type="predicted"/>
<evidence type="ECO:0008006" key="3">
    <source>
        <dbReference type="Google" id="ProtNLM"/>
    </source>
</evidence>
<reference evidence="1" key="1">
    <citation type="journal article" date="2021" name="PeerJ">
        <title>Extensive microbial diversity within the chicken gut microbiome revealed by metagenomics and culture.</title>
        <authorList>
            <person name="Gilroy R."/>
            <person name="Ravi A."/>
            <person name="Getino M."/>
            <person name="Pursley I."/>
            <person name="Horton D.L."/>
            <person name="Alikhan N.F."/>
            <person name="Baker D."/>
            <person name="Gharbi K."/>
            <person name="Hall N."/>
            <person name="Watson M."/>
            <person name="Adriaenssens E.M."/>
            <person name="Foster-Nyarko E."/>
            <person name="Jarju S."/>
            <person name="Secka A."/>
            <person name="Antonio M."/>
            <person name="Oren A."/>
            <person name="Chaudhuri R.R."/>
            <person name="La Ragione R."/>
            <person name="Hildebrand F."/>
            <person name="Pallen M.J."/>
        </authorList>
    </citation>
    <scope>NUCLEOTIDE SEQUENCE</scope>
    <source>
        <strain evidence="1">ChiBcec16-3735</strain>
    </source>
</reference>
<evidence type="ECO:0000313" key="2">
    <source>
        <dbReference type="Proteomes" id="UP000824065"/>
    </source>
</evidence>
<dbReference type="AlphaFoldDB" id="A0A9D2JN13"/>
<dbReference type="Proteomes" id="UP000824065">
    <property type="component" value="Unassembled WGS sequence"/>
</dbReference>
<dbReference type="SUPFAM" id="SSF52540">
    <property type="entry name" value="P-loop containing nucleoside triphosphate hydrolases"/>
    <property type="match status" value="1"/>
</dbReference>
<accession>A0A9D2JN13</accession>
<comment type="caution">
    <text evidence="1">The sequence shown here is derived from an EMBL/GenBank/DDBJ whole genome shotgun (WGS) entry which is preliminary data.</text>
</comment>
<organism evidence="1 2">
    <name type="scientific">Candidatus Faecalibacterium gallistercoris</name>
    <dbReference type="NCBI Taxonomy" id="2838579"/>
    <lineage>
        <taxon>Bacteria</taxon>
        <taxon>Bacillati</taxon>
        <taxon>Bacillota</taxon>
        <taxon>Clostridia</taxon>
        <taxon>Eubacteriales</taxon>
        <taxon>Oscillospiraceae</taxon>
        <taxon>Faecalibacterium</taxon>
    </lineage>
</organism>
<sequence length="359" mass="39563">MEIKCPQSVDFFLGTTTPAGFKGYFRQLGQEPGMQLYLIKSGPGCGKSTMMKQLAQLSAGPVQRIHCASDPDSLDGVVFCDKDAAILDATAPHTLEPLAPGADEVVVSLYHTISPEALRPHRDQIRDLFAQNAALRSRAARYIASAGSLMLDSRRAEACSTDFEKVRRYVKRLCARLLPRRGGVGSEQIRLLSAITPQGPVFYSGTIRALADRAVVFRDEYGAASRFLLEQIRSEALTRGYDIITCPCALHPEDKIDHVLVPALRLAFVTDNSWHPASLPGQQAVRCSRFWDRSNLSGFRARLRFNARAAQELVQQAVDLMASAKACHDELESYYRAAVDFGAVEQAARDCARRMGLET</sequence>
<reference evidence="1" key="2">
    <citation type="submission" date="2021-04" db="EMBL/GenBank/DDBJ databases">
        <authorList>
            <person name="Gilroy R."/>
        </authorList>
    </citation>
    <scope>NUCLEOTIDE SEQUENCE</scope>
    <source>
        <strain evidence="1">ChiBcec16-3735</strain>
    </source>
</reference>
<dbReference type="EMBL" id="DXBJ01000038">
    <property type="protein sequence ID" value="HIZ58033.1"/>
    <property type="molecule type" value="Genomic_DNA"/>
</dbReference>
<name>A0A9D2JN13_9FIRM</name>
<gene>
    <name evidence="1" type="ORF">H9725_05585</name>
</gene>
<evidence type="ECO:0000313" key="1">
    <source>
        <dbReference type="EMBL" id="HIZ58033.1"/>
    </source>
</evidence>
<dbReference type="InterPro" id="IPR027417">
    <property type="entry name" value="P-loop_NTPase"/>
</dbReference>